<gene>
    <name evidence="19" type="ORF">LSH36_9g16021</name>
</gene>
<feature type="compositionally biased region" description="Basic and acidic residues" evidence="16">
    <location>
        <begin position="1506"/>
        <end position="1519"/>
    </location>
</feature>
<evidence type="ECO:0000256" key="5">
    <source>
        <dbReference type="ARBA" id="ARBA00022679"/>
    </source>
</evidence>
<dbReference type="Gene3D" id="3.30.420.10">
    <property type="entry name" value="Ribonuclease H-like superfamily/Ribonuclease H"/>
    <property type="match status" value="1"/>
</dbReference>
<dbReference type="SMART" id="SM00490">
    <property type="entry name" value="HELICc"/>
    <property type="match status" value="1"/>
</dbReference>
<keyword evidence="11" id="KW-0239">DNA-directed DNA polymerase</keyword>
<feature type="domain" description="Helicase C-terminal" evidence="18">
    <location>
        <begin position="155"/>
        <end position="388"/>
    </location>
</feature>
<evidence type="ECO:0000256" key="3">
    <source>
        <dbReference type="ARBA" id="ARBA00007705"/>
    </source>
</evidence>
<dbReference type="InterPro" id="IPR027417">
    <property type="entry name" value="P-loop_NTPase"/>
</dbReference>
<comment type="caution">
    <text evidence="19">The sequence shown here is derived from an EMBL/GenBank/DDBJ whole genome shotgun (WGS) entry which is preliminary data.</text>
</comment>
<dbReference type="Pfam" id="PF20470">
    <property type="entry name" value="HTH_61"/>
    <property type="match status" value="1"/>
</dbReference>
<dbReference type="InterPro" id="IPR011545">
    <property type="entry name" value="DEAD/DEAH_box_helicase_dom"/>
</dbReference>
<dbReference type="Pfam" id="PF00271">
    <property type="entry name" value="Helicase_C"/>
    <property type="match status" value="1"/>
</dbReference>
<comment type="catalytic activity">
    <reaction evidence="14">
        <text>DNA(n) + a 2'-deoxyribonucleoside 5'-triphosphate = DNA(n+1) + diphosphate</text>
        <dbReference type="Rhea" id="RHEA:22508"/>
        <dbReference type="Rhea" id="RHEA-COMP:17339"/>
        <dbReference type="Rhea" id="RHEA-COMP:17340"/>
        <dbReference type="ChEBI" id="CHEBI:33019"/>
        <dbReference type="ChEBI" id="CHEBI:61560"/>
        <dbReference type="ChEBI" id="CHEBI:173112"/>
        <dbReference type="EC" id="2.7.7.7"/>
    </reaction>
</comment>
<feature type="compositionally biased region" description="Polar residues" evidence="16">
    <location>
        <begin position="1453"/>
        <end position="1463"/>
    </location>
</feature>
<evidence type="ECO:0000313" key="19">
    <source>
        <dbReference type="EMBL" id="KAK2169547.1"/>
    </source>
</evidence>
<dbReference type="GO" id="GO:0016787">
    <property type="term" value="F:hydrolase activity"/>
    <property type="evidence" value="ECO:0007669"/>
    <property type="project" value="UniProtKB-KW"/>
</dbReference>
<dbReference type="InterPro" id="IPR046931">
    <property type="entry name" value="HTH_61"/>
</dbReference>
<keyword evidence="7" id="KW-0547">Nucleotide-binding</keyword>
<keyword evidence="5" id="KW-0808">Transferase</keyword>
<protein>
    <recommendedName>
        <fullName evidence="15">DNA polymerase theta</fullName>
        <ecNumber evidence="4">2.7.7.7</ecNumber>
    </recommendedName>
</protein>
<evidence type="ECO:0000256" key="1">
    <source>
        <dbReference type="ARBA" id="ARBA00001946"/>
    </source>
</evidence>
<dbReference type="FunFam" id="1.20.1060.10:FF:000002">
    <property type="entry name" value="Polymerase (DNA directed), theta"/>
    <property type="match status" value="1"/>
</dbReference>
<feature type="compositionally biased region" description="Polar residues" evidence="16">
    <location>
        <begin position="741"/>
        <end position="760"/>
    </location>
</feature>
<dbReference type="SUPFAM" id="SSF53098">
    <property type="entry name" value="Ribonuclease H-like"/>
    <property type="match status" value="1"/>
</dbReference>
<feature type="region of interest" description="Disordered" evidence="16">
    <location>
        <begin position="741"/>
        <end position="811"/>
    </location>
</feature>
<dbReference type="PROSITE" id="PS51194">
    <property type="entry name" value="HELICASE_CTER"/>
    <property type="match status" value="1"/>
</dbReference>
<evidence type="ECO:0000256" key="13">
    <source>
        <dbReference type="ARBA" id="ARBA00023242"/>
    </source>
</evidence>
<evidence type="ECO:0000256" key="9">
    <source>
        <dbReference type="ARBA" id="ARBA00022801"/>
    </source>
</evidence>
<dbReference type="InterPro" id="IPR002298">
    <property type="entry name" value="DNA_polymerase_A"/>
</dbReference>
<dbReference type="InterPro" id="IPR001650">
    <property type="entry name" value="Helicase_C-like"/>
</dbReference>
<feature type="region of interest" description="Disordered" evidence="16">
    <location>
        <begin position="1395"/>
        <end position="1542"/>
    </location>
</feature>
<dbReference type="InterPro" id="IPR043502">
    <property type="entry name" value="DNA/RNA_pol_sf"/>
</dbReference>
<dbReference type="Pfam" id="PF21099">
    <property type="entry name" value="POLQ_helical"/>
    <property type="match status" value="1"/>
</dbReference>
<dbReference type="InterPro" id="IPR001098">
    <property type="entry name" value="DNA-dir_DNA_pol_A_palm_dom"/>
</dbReference>
<keyword evidence="13" id="KW-0539">Nucleus</keyword>
<evidence type="ECO:0000256" key="15">
    <source>
        <dbReference type="ARBA" id="ARBA00074669"/>
    </source>
</evidence>
<organism evidence="19 20">
    <name type="scientific">Paralvinella palmiformis</name>
    <dbReference type="NCBI Taxonomy" id="53620"/>
    <lineage>
        <taxon>Eukaryota</taxon>
        <taxon>Metazoa</taxon>
        <taxon>Spiralia</taxon>
        <taxon>Lophotrochozoa</taxon>
        <taxon>Annelida</taxon>
        <taxon>Polychaeta</taxon>
        <taxon>Sedentaria</taxon>
        <taxon>Canalipalpata</taxon>
        <taxon>Terebellida</taxon>
        <taxon>Terebelliformia</taxon>
        <taxon>Alvinellidae</taxon>
        <taxon>Paralvinella</taxon>
    </lineage>
</organism>
<evidence type="ECO:0000256" key="10">
    <source>
        <dbReference type="ARBA" id="ARBA00022840"/>
    </source>
</evidence>
<evidence type="ECO:0000256" key="6">
    <source>
        <dbReference type="ARBA" id="ARBA00022695"/>
    </source>
</evidence>
<dbReference type="Gene3D" id="1.20.1060.10">
    <property type="entry name" value="Taq DNA Polymerase, Chain T, domain 4"/>
    <property type="match status" value="1"/>
</dbReference>
<dbReference type="FunFam" id="3.40.50.300:FF:000885">
    <property type="entry name" value="DNA polymerase theta"/>
    <property type="match status" value="1"/>
</dbReference>
<feature type="domain" description="Helicase ATP-binding" evidence="17">
    <location>
        <begin position="1"/>
        <end position="115"/>
    </location>
</feature>
<accession>A0AAD9KE83</accession>
<evidence type="ECO:0000259" key="17">
    <source>
        <dbReference type="PROSITE" id="PS51192"/>
    </source>
</evidence>
<dbReference type="CDD" id="cd18795">
    <property type="entry name" value="SF2_C_Ski2"/>
    <property type="match status" value="1"/>
</dbReference>
<comment type="similarity">
    <text evidence="3">Belongs to the DNA polymerase type-A family.</text>
</comment>
<reference evidence="19" key="1">
    <citation type="journal article" date="2023" name="Mol. Biol. Evol.">
        <title>Third-Generation Sequencing Reveals the Adaptive Role of the Epigenome in Three Deep-Sea Polychaetes.</title>
        <authorList>
            <person name="Perez M."/>
            <person name="Aroh O."/>
            <person name="Sun Y."/>
            <person name="Lan Y."/>
            <person name="Juniper S.K."/>
            <person name="Young C.R."/>
            <person name="Angers B."/>
            <person name="Qian P.Y."/>
        </authorList>
    </citation>
    <scope>NUCLEOTIDE SEQUENCE</scope>
    <source>
        <strain evidence="19">P08H-3</strain>
    </source>
</reference>
<dbReference type="FunFam" id="1.10.3380.20:FF:000001">
    <property type="entry name" value="DNA polymerase theta"/>
    <property type="match status" value="1"/>
</dbReference>
<dbReference type="Pfam" id="PF25453">
    <property type="entry name" value="DUF7898"/>
    <property type="match status" value="1"/>
</dbReference>
<dbReference type="GO" id="GO:0005524">
    <property type="term" value="F:ATP binding"/>
    <property type="evidence" value="ECO:0007669"/>
    <property type="project" value="UniProtKB-KW"/>
</dbReference>
<evidence type="ECO:0000256" key="12">
    <source>
        <dbReference type="ARBA" id="ARBA00023204"/>
    </source>
</evidence>
<dbReference type="PANTHER" id="PTHR10133">
    <property type="entry name" value="DNA POLYMERASE I"/>
    <property type="match status" value="1"/>
</dbReference>
<evidence type="ECO:0000256" key="11">
    <source>
        <dbReference type="ARBA" id="ARBA00022932"/>
    </source>
</evidence>
<keyword evidence="6" id="KW-0548">Nucleotidyltransferase</keyword>
<evidence type="ECO:0000259" key="18">
    <source>
        <dbReference type="PROSITE" id="PS51194"/>
    </source>
</evidence>
<dbReference type="SUPFAM" id="SSF158702">
    <property type="entry name" value="Sec63 N-terminal domain-like"/>
    <property type="match status" value="1"/>
</dbReference>
<feature type="compositionally biased region" description="Basic residues" evidence="16">
    <location>
        <begin position="1396"/>
        <end position="1407"/>
    </location>
</feature>
<evidence type="ECO:0000313" key="20">
    <source>
        <dbReference type="Proteomes" id="UP001208570"/>
    </source>
</evidence>
<dbReference type="Gene3D" id="1.10.3380.20">
    <property type="match status" value="1"/>
</dbReference>
<dbReference type="GO" id="GO:0097681">
    <property type="term" value="P:double-strand break repair via alternative nonhomologous end joining"/>
    <property type="evidence" value="ECO:0007669"/>
    <property type="project" value="UniProtKB-ARBA"/>
</dbReference>
<evidence type="ECO:0000256" key="7">
    <source>
        <dbReference type="ARBA" id="ARBA00022741"/>
    </source>
</evidence>
<dbReference type="Pfam" id="PF00476">
    <property type="entry name" value="DNA_pol_A"/>
    <property type="match status" value="1"/>
</dbReference>
<dbReference type="GO" id="GO:0003887">
    <property type="term" value="F:DNA-directed DNA polymerase activity"/>
    <property type="evidence" value="ECO:0007669"/>
    <property type="project" value="UniProtKB-KW"/>
</dbReference>
<evidence type="ECO:0000256" key="4">
    <source>
        <dbReference type="ARBA" id="ARBA00012417"/>
    </source>
</evidence>
<dbReference type="InterPro" id="IPR036397">
    <property type="entry name" value="RNaseH_sf"/>
</dbReference>
<dbReference type="GO" id="GO:0003677">
    <property type="term" value="F:DNA binding"/>
    <property type="evidence" value="ECO:0007669"/>
    <property type="project" value="InterPro"/>
</dbReference>
<dbReference type="SUPFAM" id="SSF52540">
    <property type="entry name" value="P-loop containing nucleoside triphosphate hydrolases"/>
    <property type="match status" value="2"/>
</dbReference>
<feature type="compositionally biased region" description="Polar residues" evidence="16">
    <location>
        <begin position="1408"/>
        <end position="1426"/>
    </location>
</feature>
<evidence type="ECO:0000256" key="8">
    <source>
        <dbReference type="ARBA" id="ARBA00022763"/>
    </source>
</evidence>
<keyword evidence="8" id="KW-0227">DNA damage</keyword>
<dbReference type="Pfam" id="PF00270">
    <property type="entry name" value="DEAD"/>
    <property type="match status" value="1"/>
</dbReference>
<comment type="subcellular location">
    <subcellularLocation>
        <location evidence="2">Nucleus</location>
    </subcellularLocation>
</comment>
<evidence type="ECO:0000256" key="2">
    <source>
        <dbReference type="ARBA" id="ARBA00004123"/>
    </source>
</evidence>
<dbReference type="PROSITE" id="PS51192">
    <property type="entry name" value="HELICASE_ATP_BIND_1"/>
    <property type="match status" value="1"/>
</dbReference>
<dbReference type="Gene3D" id="3.40.50.300">
    <property type="entry name" value="P-loop containing nucleotide triphosphate hydrolases"/>
    <property type="match status" value="2"/>
</dbReference>
<dbReference type="InterPro" id="IPR014001">
    <property type="entry name" value="Helicase_ATP-bd"/>
</dbReference>
<dbReference type="InterPro" id="IPR012337">
    <property type="entry name" value="RNaseH-like_sf"/>
</dbReference>
<keyword evidence="12" id="KW-0234">DNA repair</keyword>
<comment type="cofactor">
    <cofactor evidence="1">
        <name>Mg(2+)</name>
        <dbReference type="ChEBI" id="CHEBI:18420"/>
    </cofactor>
</comment>
<dbReference type="SUPFAM" id="SSF56672">
    <property type="entry name" value="DNA/RNA polymerases"/>
    <property type="match status" value="1"/>
</dbReference>
<dbReference type="GO" id="GO:0006261">
    <property type="term" value="P:DNA-templated DNA replication"/>
    <property type="evidence" value="ECO:0007669"/>
    <property type="project" value="InterPro"/>
</dbReference>
<dbReference type="GO" id="GO:0005634">
    <property type="term" value="C:nucleus"/>
    <property type="evidence" value="ECO:0007669"/>
    <property type="project" value="UniProtKB-SubCell"/>
</dbReference>
<dbReference type="PANTHER" id="PTHR10133:SF62">
    <property type="entry name" value="DNA POLYMERASE THETA"/>
    <property type="match status" value="1"/>
</dbReference>
<proteinExistence type="inferred from homology"/>
<dbReference type="InterPro" id="IPR048960">
    <property type="entry name" value="POLQ-like_helical"/>
</dbReference>
<evidence type="ECO:0000256" key="16">
    <source>
        <dbReference type="SAM" id="MobiDB-lite"/>
    </source>
</evidence>
<dbReference type="InterPro" id="IPR057220">
    <property type="entry name" value="DUF7898"/>
</dbReference>
<keyword evidence="20" id="KW-1185">Reference proteome</keyword>
<dbReference type="EMBL" id="JAODUP010000009">
    <property type="protein sequence ID" value="KAK2169547.1"/>
    <property type="molecule type" value="Genomic_DNA"/>
</dbReference>
<feature type="compositionally biased region" description="Polar residues" evidence="16">
    <location>
        <begin position="1520"/>
        <end position="1532"/>
    </location>
</feature>
<evidence type="ECO:0000256" key="14">
    <source>
        <dbReference type="ARBA" id="ARBA00049244"/>
    </source>
</evidence>
<feature type="compositionally biased region" description="Polar residues" evidence="16">
    <location>
        <begin position="800"/>
        <end position="811"/>
    </location>
</feature>
<dbReference type="Proteomes" id="UP001208570">
    <property type="component" value="Unassembled WGS sequence"/>
</dbReference>
<keyword evidence="9" id="KW-0378">Hydrolase</keyword>
<keyword evidence="10" id="KW-0067">ATP-binding</keyword>
<feature type="compositionally biased region" description="Polar residues" evidence="16">
    <location>
        <begin position="770"/>
        <end position="781"/>
    </location>
</feature>
<sequence>MGSQNATGGFSSLDVAICTIEKANGLINRLLEEGKMDMLGMIVVDELHMVGDANRGYLLELLLTKVRFVEAKTKHAQNIGRNPQKCAVQIIGMSATLPNLDLLSRWLNAELYHTEFRPVSLVEMMKIGNALYNVNGMKIRDLDPLTMYKGDEDGVITMCLEVIRTGHSVLIFCPTKSWCEKLCDSIARVFYGLRHGKAEQQTDGFVKASTLLAPKLNEAALKDVIEQLKRTPVGLDNVLARVVPQGVAYHHAGLTFDERDVIEGAFRQLAIRVLVATSTLSSGVNLPARRVIIRTPIFNRNVIDTLTYKQMVGRAGRKGIDTYGESILICKLTERIKAEKLMKSDLTPVRSCLVKSESDSLSSSMKRAILEVIVSGVASTPQQVENYAKCTLLAASMEMVWAIDINNEDPISRRTGVIEKCIDFLTDSELISLRKCLNDDGVMAEQYTATNLGSAVLASSLAPDEGLAVFTELQKARRCFVLENDLHIIYLVTPIYMADQWGTLDWYKYLCYWEQLSSGMKRVAELVGVSESFLSRAVQGRIPTKTAQQMRTLRIHKRFYTALVLHDLVNERPLPEVANKYGCARGMLQSLQQGAATFAGMVTVFCNRLGWTSLELLLDQFQSRLTFGVQRELVDLVRITILNAQRARALYNGGFQTVAAVSNADPVLVEKLLKTALPFQSKKPGDGETDWDAAERQKSRCIWVAGQKALTECEAAILIIEEAKQLLKVDLEQMGVQWIRQETTGSNQPSSTNRSGTQRASSKEKHRGCKNSNVSTGSHDSVLSPPPTLNLSKTGKLETSVASQDSQKSTEGNVFVKPVKPRFGRRASTGVTLSENTVLSGSQHCVSGKSQAVTDSKNNACRNDMMQVRRLLGEQEEMASRLVDKSDAGFRCSDSVKKSSHQCATYAVSKHLEHDVSSLDDSKCSEHKVADISELTDSKLIRLVSAASKSNITWPSTHNGSDINAVVADVCQSQSNVSAELYSEPLEPIQGEPAVEKMTEKEVDPKMGLLNRKVDYNRGNVSDELYTEPLCQNIQSNSCNMTNDSLFLDTQVLHLIANFSSSPHHGSSYNEAIGESDRLTVVSEGCDIDLHRDDVANSAAMINNSPDNGTVDGTPLIYSDPEQYSMMDEYMNEYCTQVTACCNLDVHPSTSRKNCDQLYVSIHKEDNYPKMCGLYQDHQNGNVKKGSLLDLSPANNVADVSGLKDEDILCESYLNKVTDGQQTEELLPASCYDRLVPPTYDNECLVDDEQTKPLSQSTRSQQFMGTAGNYTNLREDLEIAENMDEDSFFCLMPKCTVHDKENLETNVSQCLKRDSPDLLCVKNKLSVQNNPGFTSLTLSMLQKELDSEIDLYIPEKSCSSCGDQNCGDHSVQFSPETTALLDVICQNATPEMLSKKPLRRSTRRLSKQKISSPNTLAVTSSITPSIASIEKANKRNTRMKNINPPPKVRKSSKPLNESHNESGGSDCVPPTPPPTEGACDGSKVSTPKRLLGGVVSTPQRKRKSVKDKEQSTSRHRTDCQHSSVDKTPNVSVHKSRQSRRVDTGKCPITAVQSDNGQQDPGESLPFSFSLPMTNESFTIIDVASSKMLFEHFIEEWTTKSVYALAIACERIQPASDDPIIGGNFKKASKKQYVTPDGLCVEGTDLIITGLAVSWNNRDAYFLALTKNSNICDPNDSLSPPPIAQDLPVSLRLSMVKPVLESITSCQGEDHVCLAFDIKEQLKMLSRGCGMWIHGECYDPKVAVWLLDPGDSEKNLHRLVNNYIPEDGHLLEDLGGGIGLGSVALNPDNPGSGRVRSCVEVVLVRNLMIVLETRLCDASLWSAYKETEMPSLLSLTRMELNGFGFSKDQCEIQKKVLQTKMANLEEEAYKLAGHPFSLTSTDDVSQVLFIELHLPPSGDISAPAIKKRLGPRRKVRGSQFSTSKDILDKLKVIHPLPGVILEWRRLNAVLTKVVFPYQRECVYNKRLSMNRVHGVTQFHTATGRVSMSEPNIQNIPRNFDIDVDGLVFTFS</sequence>
<name>A0AAD9KE83_9ANNE</name>
<dbReference type="EC" id="2.7.7.7" evidence="4"/>